<dbReference type="SMART" id="SM00256">
    <property type="entry name" value="FBOX"/>
    <property type="match status" value="1"/>
</dbReference>
<dbReference type="InterPro" id="IPR055411">
    <property type="entry name" value="LRR_FXL15/At3g58940/PEG3-like"/>
</dbReference>
<dbReference type="InterPro" id="IPR001810">
    <property type="entry name" value="F-box_dom"/>
</dbReference>
<dbReference type="KEGG" id="rsz:108851181"/>
<dbReference type="SUPFAM" id="SSF52058">
    <property type="entry name" value="L domain-like"/>
    <property type="match status" value="1"/>
</dbReference>
<dbReference type="Pfam" id="PF24758">
    <property type="entry name" value="LRR_At5g56370"/>
    <property type="match status" value="1"/>
</dbReference>
<dbReference type="RefSeq" id="XP_056856350.1">
    <property type="nucleotide sequence ID" value="XM_057000370.1"/>
</dbReference>
<feature type="domain" description="FBD" evidence="3">
    <location>
        <begin position="455"/>
        <end position="526"/>
    </location>
</feature>
<dbReference type="PANTHER" id="PTHR31900">
    <property type="entry name" value="F-BOX/RNI SUPERFAMILY PROTEIN-RELATED"/>
    <property type="match status" value="1"/>
</dbReference>
<proteinExistence type="predicted"/>
<dbReference type="InterPro" id="IPR036047">
    <property type="entry name" value="F-box-like_dom_sf"/>
</dbReference>
<reference evidence="5" key="1">
    <citation type="submission" date="2025-08" db="UniProtKB">
        <authorList>
            <consortium name="RefSeq"/>
        </authorList>
    </citation>
    <scope>IDENTIFICATION</scope>
    <source>
        <tissue evidence="5">Leaf</tissue>
    </source>
</reference>
<organism evidence="4 5">
    <name type="scientific">Raphanus sativus</name>
    <name type="common">Radish</name>
    <name type="synonym">Raphanus raphanistrum var. sativus</name>
    <dbReference type="NCBI Taxonomy" id="3726"/>
    <lineage>
        <taxon>Eukaryota</taxon>
        <taxon>Viridiplantae</taxon>
        <taxon>Streptophyta</taxon>
        <taxon>Embryophyta</taxon>
        <taxon>Tracheophyta</taxon>
        <taxon>Spermatophyta</taxon>
        <taxon>Magnoliopsida</taxon>
        <taxon>eudicotyledons</taxon>
        <taxon>Gunneridae</taxon>
        <taxon>Pentapetalae</taxon>
        <taxon>rosids</taxon>
        <taxon>malvids</taxon>
        <taxon>Brassicales</taxon>
        <taxon>Brassicaceae</taxon>
        <taxon>Brassiceae</taxon>
        <taxon>Raphanus</taxon>
    </lineage>
</organism>
<dbReference type="PANTHER" id="PTHR31900:SF34">
    <property type="entry name" value="EMB|CAB62440.1-RELATED"/>
    <property type="match status" value="1"/>
</dbReference>
<dbReference type="InterPro" id="IPR006566">
    <property type="entry name" value="FBD"/>
</dbReference>
<dbReference type="SUPFAM" id="SSF81383">
    <property type="entry name" value="F-box domain"/>
    <property type="match status" value="1"/>
</dbReference>
<gene>
    <name evidence="5" type="primary">LOC108851181</name>
</gene>
<sequence length="540" mass="62465">MLGKLLSCFSSIHVGLQVGYLISILLEKGIPKLLEQTSRRFPKRNLKSFEVEDRISALPDDLLVRILLFVPTKYAVLTMILSKRWRSIWKMVPELNYLEMINDDTNKVIIGGLLGRLLERFFGRSDQRRQWLLRFIDESLQAHKAPVLESLLIEVDTGRQVDVDVGNWIKKAVHRRVRELGFILRWSAEPTRLPNNLYTCDTLVSLGLSNKVLVDVPSLACLPSLKNLQLDSVVYKDEDSLARLFLSCPLLKKLIVERHHQDNVKVFNIKAPLLVFLSYHYVELKPHDEGIEGSLVIDSPALKKIFITDHSRDSYSIANEPRLEKANINFLFYPDYRFRTSLSSLMCVEFVLSYATVCSALFSFIIFIFFIGIVITYLRFYLCVVVFIAAWFSTIGYSHLMECKIILVHDLDWLQPLMMLLQNSPNLKVLLIDKTFLQLAEELPLSWNQPSSVPGCLSTHLEIFEWREYEGRNEEREFINYIFANSECLKRAGFSLKSTSNHKDRKKMKDLESMYRVSASSQLLFSTHVEYMSVSDELRA</sequence>
<dbReference type="Proteomes" id="UP000504610">
    <property type="component" value="Unplaced"/>
</dbReference>
<keyword evidence="1" id="KW-0472">Membrane</keyword>
<keyword evidence="1" id="KW-0812">Transmembrane</keyword>
<feature type="transmembrane region" description="Helical" evidence="1">
    <location>
        <begin position="377"/>
        <end position="397"/>
    </location>
</feature>
<evidence type="ECO:0000256" key="1">
    <source>
        <dbReference type="SAM" id="Phobius"/>
    </source>
</evidence>
<dbReference type="Pfam" id="PF00646">
    <property type="entry name" value="F-box"/>
    <property type="match status" value="1"/>
</dbReference>
<dbReference type="InterPro" id="IPR053781">
    <property type="entry name" value="F-box_AtFBL13-like"/>
</dbReference>
<accession>A0A9W3CXL5</accession>
<name>A0A9W3CXL5_RAPSA</name>
<feature type="transmembrane region" description="Helical" evidence="1">
    <location>
        <begin position="347"/>
        <end position="371"/>
    </location>
</feature>
<evidence type="ECO:0000313" key="4">
    <source>
        <dbReference type="Proteomes" id="UP000504610"/>
    </source>
</evidence>
<evidence type="ECO:0000313" key="5">
    <source>
        <dbReference type="RefSeq" id="XP_056856350.1"/>
    </source>
</evidence>
<dbReference type="InterPro" id="IPR050232">
    <property type="entry name" value="FBL13/AtMIF1-like"/>
</dbReference>
<feature type="domain" description="F-box" evidence="2">
    <location>
        <begin position="58"/>
        <end position="97"/>
    </location>
</feature>
<protein>
    <submittedName>
        <fullName evidence="5">F-box/FBD/LRR-repeat protein At1g22000</fullName>
    </submittedName>
</protein>
<dbReference type="AlphaFoldDB" id="A0A9W3CXL5"/>
<keyword evidence="1" id="KW-1133">Transmembrane helix</keyword>
<dbReference type="CDD" id="cd22160">
    <property type="entry name" value="F-box_AtFBL13-like"/>
    <property type="match status" value="1"/>
</dbReference>
<keyword evidence="4" id="KW-1185">Reference proteome</keyword>
<dbReference type="GeneID" id="108851181"/>
<dbReference type="OrthoDB" id="1084365at2759"/>
<dbReference type="Pfam" id="PF08387">
    <property type="entry name" value="FBD"/>
    <property type="match status" value="1"/>
</dbReference>
<dbReference type="SMART" id="SM00579">
    <property type="entry name" value="FBD"/>
    <property type="match status" value="1"/>
</dbReference>
<evidence type="ECO:0000259" key="2">
    <source>
        <dbReference type="SMART" id="SM00256"/>
    </source>
</evidence>
<evidence type="ECO:0000259" key="3">
    <source>
        <dbReference type="SMART" id="SM00579"/>
    </source>
</evidence>